<evidence type="ECO:0000313" key="4">
    <source>
        <dbReference type="Proteomes" id="UP000286985"/>
    </source>
</evidence>
<dbReference type="SUPFAM" id="SSF53756">
    <property type="entry name" value="UDP-Glycosyltransferase/glycogen phosphorylase"/>
    <property type="match status" value="1"/>
</dbReference>
<protein>
    <recommendedName>
        <fullName evidence="2">Glycosyl transferase family 1 domain-containing protein</fullName>
    </recommendedName>
</protein>
<dbReference type="PANTHER" id="PTHR46401:SF2">
    <property type="entry name" value="GLYCOSYLTRANSFERASE WBBK-RELATED"/>
    <property type="match status" value="1"/>
</dbReference>
<dbReference type="Proteomes" id="UP000286985">
    <property type="component" value="Unassembled WGS sequence"/>
</dbReference>
<evidence type="ECO:0000259" key="2">
    <source>
        <dbReference type="Pfam" id="PF00534"/>
    </source>
</evidence>
<organism evidence="3 4">
    <name type="scientific">Pseudidiomarina donghaiensis</name>
    <dbReference type="NCBI Taxonomy" id="519452"/>
    <lineage>
        <taxon>Bacteria</taxon>
        <taxon>Pseudomonadati</taxon>
        <taxon>Pseudomonadota</taxon>
        <taxon>Gammaproteobacteria</taxon>
        <taxon>Alteromonadales</taxon>
        <taxon>Idiomarinaceae</taxon>
        <taxon>Pseudidiomarina</taxon>
    </lineage>
</organism>
<gene>
    <name evidence="3" type="ORF">CWE24_02110</name>
</gene>
<evidence type="ECO:0000256" key="1">
    <source>
        <dbReference type="ARBA" id="ARBA00022679"/>
    </source>
</evidence>
<dbReference type="STRING" id="519452.SAMN04488139_0557"/>
<feature type="domain" description="Glycosyl transferase family 1" evidence="2">
    <location>
        <begin position="190"/>
        <end position="338"/>
    </location>
</feature>
<reference evidence="4" key="1">
    <citation type="journal article" date="2018" name="Front. Microbiol.">
        <title>Genome-Based Analysis Reveals the Taxonomy and Diversity of the Family Idiomarinaceae.</title>
        <authorList>
            <person name="Liu Y."/>
            <person name="Lai Q."/>
            <person name="Shao Z."/>
        </authorList>
    </citation>
    <scope>NUCLEOTIDE SEQUENCE [LARGE SCALE GENOMIC DNA]</scope>
    <source>
        <strain evidence="4">908033</strain>
    </source>
</reference>
<name>A0A432XKU3_9GAMM</name>
<dbReference type="CDD" id="cd03801">
    <property type="entry name" value="GT4_PimA-like"/>
    <property type="match status" value="1"/>
</dbReference>
<sequence>MLVHISNNYLYSAVHSNLTIAMADGYNTKQLVFTPLKSSVARQTRNLFHEDIEVCAPRVIPKGLRYLPLTKVLVSFVVFCKTMKAKKVSPSFLIAHNLWSDGMIAWLTYKLKGINYTVAVRNADINTFIPRLRIYHWLIRQVLNNASTVVFVNKAYQLRLSNQYPKLSLSIRNSKTIYNGIDNFWYLARSKKSSGERTRSVCYVGDFTENKNLKASFRAVEILNEEGRKVEYRLIGGTVDEFLSVVGIDRVPNWVSITPRTSDLQVISKLLQSSRVFLMPSYRETFGLAYIEALSQGCAVVHSKNEGIDGIFDEDFVRAVDPFSVSEIKNVLSLLLDRYPCGTPREVVEQMIEQFKWKNIGQEYLRVVYNNRQSFKMSN</sequence>
<dbReference type="PANTHER" id="PTHR46401">
    <property type="entry name" value="GLYCOSYLTRANSFERASE WBBK-RELATED"/>
    <property type="match status" value="1"/>
</dbReference>
<proteinExistence type="predicted"/>
<dbReference type="GO" id="GO:0016757">
    <property type="term" value="F:glycosyltransferase activity"/>
    <property type="evidence" value="ECO:0007669"/>
    <property type="project" value="InterPro"/>
</dbReference>
<dbReference type="RefSeq" id="WP_092837241.1">
    <property type="nucleotide sequence ID" value="NZ_FPCF01000001.1"/>
</dbReference>
<dbReference type="GO" id="GO:0009103">
    <property type="term" value="P:lipopolysaccharide biosynthetic process"/>
    <property type="evidence" value="ECO:0007669"/>
    <property type="project" value="TreeGrafter"/>
</dbReference>
<dbReference type="OrthoDB" id="4611853at2"/>
<dbReference type="Gene3D" id="3.40.50.2000">
    <property type="entry name" value="Glycogen Phosphorylase B"/>
    <property type="match status" value="2"/>
</dbReference>
<accession>A0A432XKU3</accession>
<evidence type="ECO:0000313" key="3">
    <source>
        <dbReference type="EMBL" id="RUO49322.1"/>
    </source>
</evidence>
<dbReference type="Pfam" id="PF00534">
    <property type="entry name" value="Glycos_transf_1"/>
    <property type="match status" value="1"/>
</dbReference>
<dbReference type="EMBL" id="PIPU01000001">
    <property type="protein sequence ID" value="RUO49322.1"/>
    <property type="molecule type" value="Genomic_DNA"/>
</dbReference>
<dbReference type="InterPro" id="IPR001296">
    <property type="entry name" value="Glyco_trans_1"/>
</dbReference>
<keyword evidence="4" id="KW-1185">Reference proteome</keyword>
<comment type="caution">
    <text evidence="3">The sequence shown here is derived from an EMBL/GenBank/DDBJ whole genome shotgun (WGS) entry which is preliminary data.</text>
</comment>
<dbReference type="AlphaFoldDB" id="A0A432XKU3"/>
<keyword evidence="1" id="KW-0808">Transferase</keyword>